<name>A0A9J6GS57_HAELO</name>
<sequence>MRESKDSKNFKHREKVVYGDAAEYKVQDVFAIAAVNNKLKHLTAATVYGTWPDEGEEAAISAVTISTKAKFIFCYSKTAVRNFAKNKSHKSASQILLRH</sequence>
<reference evidence="1 2" key="1">
    <citation type="journal article" date="2020" name="Cell">
        <title>Large-Scale Comparative Analyses of Tick Genomes Elucidate Their Genetic Diversity and Vector Capacities.</title>
        <authorList>
            <consortium name="Tick Genome and Microbiome Consortium (TIGMIC)"/>
            <person name="Jia N."/>
            <person name="Wang J."/>
            <person name="Shi W."/>
            <person name="Du L."/>
            <person name="Sun Y."/>
            <person name="Zhan W."/>
            <person name="Jiang J.F."/>
            <person name="Wang Q."/>
            <person name="Zhang B."/>
            <person name="Ji P."/>
            <person name="Bell-Sakyi L."/>
            <person name="Cui X.M."/>
            <person name="Yuan T.T."/>
            <person name="Jiang B.G."/>
            <person name="Yang W.F."/>
            <person name="Lam T.T."/>
            <person name="Chang Q.C."/>
            <person name="Ding S.J."/>
            <person name="Wang X.J."/>
            <person name="Zhu J.G."/>
            <person name="Ruan X.D."/>
            <person name="Zhao L."/>
            <person name="Wei J.T."/>
            <person name="Ye R.Z."/>
            <person name="Que T.C."/>
            <person name="Du C.H."/>
            <person name="Zhou Y.H."/>
            <person name="Cheng J.X."/>
            <person name="Dai P.F."/>
            <person name="Guo W.B."/>
            <person name="Han X.H."/>
            <person name="Huang E.J."/>
            <person name="Li L.F."/>
            <person name="Wei W."/>
            <person name="Gao Y.C."/>
            <person name="Liu J.Z."/>
            <person name="Shao H.Z."/>
            <person name="Wang X."/>
            <person name="Wang C.C."/>
            <person name="Yang T.C."/>
            <person name="Huo Q.B."/>
            <person name="Li W."/>
            <person name="Chen H.Y."/>
            <person name="Chen S.E."/>
            <person name="Zhou L.G."/>
            <person name="Ni X.B."/>
            <person name="Tian J.H."/>
            <person name="Sheng Y."/>
            <person name="Liu T."/>
            <person name="Pan Y.S."/>
            <person name="Xia L.Y."/>
            <person name="Li J."/>
            <person name="Zhao F."/>
            <person name="Cao W.C."/>
        </authorList>
    </citation>
    <scope>NUCLEOTIDE SEQUENCE [LARGE SCALE GENOMIC DNA]</scope>
    <source>
        <strain evidence="1">HaeL-2018</strain>
    </source>
</reference>
<gene>
    <name evidence="1" type="ORF">HPB48_000212</name>
</gene>
<keyword evidence="2" id="KW-1185">Reference proteome</keyword>
<protein>
    <submittedName>
        <fullName evidence="1">Uncharacterized protein</fullName>
    </submittedName>
</protein>
<dbReference type="VEuPathDB" id="VectorBase:HLOH_041129"/>
<dbReference type="AlphaFoldDB" id="A0A9J6GS57"/>
<dbReference type="EMBL" id="JABSTR010000008">
    <property type="protein sequence ID" value="KAH9378003.1"/>
    <property type="molecule type" value="Genomic_DNA"/>
</dbReference>
<dbReference type="Proteomes" id="UP000821853">
    <property type="component" value="Unassembled WGS sequence"/>
</dbReference>
<organism evidence="1 2">
    <name type="scientific">Haemaphysalis longicornis</name>
    <name type="common">Bush tick</name>
    <dbReference type="NCBI Taxonomy" id="44386"/>
    <lineage>
        <taxon>Eukaryota</taxon>
        <taxon>Metazoa</taxon>
        <taxon>Ecdysozoa</taxon>
        <taxon>Arthropoda</taxon>
        <taxon>Chelicerata</taxon>
        <taxon>Arachnida</taxon>
        <taxon>Acari</taxon>
        <taxon>Parasitiformes</taxon>
        <taxon>Ixodida</taxon>
        <taxon>Ixodoidea</taxon>
        <taxon>Ixodidae</taxon>
        <taxon>Haemaphysalinae</taxon>
        <taxon>Haemaphysalis</taxon>
    </lineage>
</organism>
<evidence type="ECO:0000313" key="1">
    <source>
        <dbReference type="EMBL" id="KAH9378003.1"/>
    </source>
</evidence>
<evidence type="ECO:0000313" key="2">
    <source>
        <dbReference type="Proteomes" id="UP000821853"/>
    </source>
</evidence>
<comment type="caution">
    <text evidence="1">The sequence shown here is derived from an EMBL/GenBank/DDBJ whole genome shotgun (WGS) entry which is preliminary data.</text>
</comment>
<accession>A0A9J6GS57</accession>
<proteinExistence type="predicted"/>